<reference evidence="5 6" key="1">
    <citation type="submission" date="2019-08" db="EMBL/GenBank/DDBJ databases">
        <authorList>
            <person name="Alioto T."/>
            <person name="Alioto T."/>
            <person name="Gomez Garrido J."/>
        </authorList>
    </citation>
    <scope>NUCLEOTIDE SEQUENCE [LARGE SCALE GENOMIC DNA]</scope>
</reference>
<dbReference type="GO" id="GO:0000209">
    <property type="term" value="P:protein polyubiquitination"/>
    <property type="evidence" value="ECO:0007669"/>
    <property type="project" value="TreeGrafter"/>
</dbReference>
<evidence type="ECO:0000256" key="2">
    <source>
        <dbReference type="ARBA" id="ARBA00022833"/>
    </source>
</evidence>
<dbReference type="GO" id="GO:0034450">
    <property type="term" value="F:ubiquitin-ubiquitin ligase activity"/>
    <property type="evidence" value="ECO:0007669"/>
    <property type="project" value="TreeGrafter"/>
</dbReference>
<dbReference type="CDD" id="cd16660">
    <property type="entry name" value="RING-Ubox_RNF37"/>
    <property type="match status" value="1"/>
</dbReference>
<name>A0A5E4MAY2_9HEMI</name>
<dbReference type="InterPro" id="IPR003613">
    <property type="entry name" value="Ubox_domain"/>
</dbReference>
<dbReference type="GO" id="GO:0008270">
    <property type="term" value="F:zinc ion binding"/>
    <property type="evidence" value="ECO:0007669"/>
    <property type="project" value="UniProtKB-KW"/>
</dbReference>
<dbReference type="Proteomes" id="UP000325440">
    <property type="component" value="Unassembled WGS sequence"/>
</dbReference>
<dbReference type="Gene3D" id="3.30.40.10">
    <property type="entry name" value="Zinc/RING finger domain, C3HC4 (zinc finger)"/>
    <property type="match status" value="1"/>
</dbReference>
<dbReference type="GO" id="GO:0005634">
    <property type="term" value="C:nucleus"/>
    <property type="evidence" value="ECO:0007669"/>
    <property type="project" value="TreeGrafter"/>
</dbReference>
<feature type="domain" description="RING-type" evidence="4">
    <location>
        <begin position="320"/>
        <end position="356"/>
    </location>
</feature>
<dbReference type="InterPro" id="IPR045696">
    <property type="entry name" value="Ubox5_N"/>
</dbReference>
<keyword evidence="1 3" id="KW-0863">Zinc-finger</keyword>
<evidence type="ECO:0000313" key="6">
    <source>
        <dbReference type="Proteomes" id="UP000325440"/>
    </source>
</evidence>
<sequence length="371" mass="42396">MLINVCDPIINANIKLDGNCISREDYAVENLISSNESVRKRGFLCETFIRPPISLTVSFPFVFDIRYVVIGTRVGGQKSSGFQVSSGRNDNVQKICSIITEKESIVFHDNNTDLSTFGNDYEICCFNISASRCIRSAEKLSVRIFKTANSIPAISKLEIWGKISFSVPKEIRQAIISNWVENKNPKKEKLQITHVQSVTEKYAEKNNIFKICDDFLDSITFEVMNFPMVLPSGKYVDISTIEKCSENDSMYGRMPCDPFTGISYTETLKPLSVPELKGRIDSFLLKHSNNEYVKSLPRVVGKRSFSFYTERQAKTAKVQCNTCNNCYNNNMYCLPCKHYQCKNCLQTMIIECKICHKNFNRSQVEKHHENQ</sequence>
<dbReference type="Pfam" id="PF19318">
    <property type="entry name" value="DUF5918"/>
    <property type="match status" value="1"/>
</dbReference>
<dbReference type="SUPFAM" id="SSF57850">
    <property type="entry name" value="RING/U-box"/>
    <property type="match status" value="1"/>
</dbReference>
<dbReference type="InterPro" id="IPR001841">
    <property type="entry name" value="Znf_RING"/>
</dbReference>
<evidence type="ECO:0000259" key="4">
    <source>
        <dbReference type="PROSITE" id="PS50089"/>
    </source>
</evidence>
<dbReference type="InterPro" id="IPR039847">
    <property type="entry name" value="Ubox5"/>
</dbReference>
<proteinExistence type="predicted"/>
<organism evidence="5 6">
    <name type="scientific">Cinara cedri</name>
    <dbReference type="NCBI Taxonomy" id="506608"/>
    <lineage>
        <taxon>Eukaryota</taxon>
        <taxon>Metazoa</taxon>
        <taxon>Ecdysozoa</taxon>
        <taxon>Arthropoda</taxon>
        <taxon>Hexapoda</taxon>
        <taxon>Insecta</taxon>
        <taxon>Pterygota</taxon>
        <taxon>Neoptera</taxon>
        <taxon>Paraneoptera</taxon>
        <taxon>Hemiptera</taxon>
        <taxon>Sternorrhyncha</taxon>
        <taxon>Aphidomorpha</taxon>
        <taxon>Aphidoidea</taxon>
        <taxon>Aphididae</taxon>
        <taxon>Lachninae</taxon>
        <taxon>Cinara</taxon>
    </lineage>
</organism>
<evidence type="ECO:0000256" key="1">
    <source>
        <dbReference type="ARBA" id="ARBA00022771"/>
    </source>
</evidence>
<dbReference type="InterPro" id="IPR039925">
    <property type="entry name" value="RNF37_RING-Ubox"/>
</dbReference>
<dbReference type="InterPro" id="IPR013083">
    <property type="entry name" value="Znf_RING/FYVE/PHD"/>
</dbReference>
<dbReference type="GO" id="GO:0031625">
    <property type="term" value="F:ubiquitin protein ligase binding"/>
    <property type="evidence" value="ECO:0007669"/>
    <property type="project" value="TreeGrafter"/>
</dbReference>
<dbReference type="PANTHER" id="PTHR13492">
    <property type="entry name" value="RING FINGER PROTEIN 37"/>
    <property type="match status" value="1"/>
</dbReference>
<dbReference type="PROSITE" id="PS50089">
    <property type="entry name" value="ZF_RING_2"/>
    <property type="match status" value="1"/>
</dbReference>
<dbReference type="Pfam" id="PF04564">
    <property type="entry name" value="U-box"/>
    <property type="match status" value="1"/>
</dbReference>
<dbReference type="SMART" id="SM00504">
    <property type="entry name" value="Ubox"/>
    <property type="match status" value="1"/>
</dbReference>
<keyword evidence="2" id="KW-0862">Zinc</keyword>
<dbReference type="OrthoDB" id="20295at2759"/>
<protein>
    <submittedName>
        <fullName evidence="5">Zinc finger, RING-type,U box domain</fullName>
    </submittedName>
</protein>
<dbReference type="PANTHER" id="PTHR13492:SF2">
    <property type="entry name" value="RING FINGER PROTEIN 37"/>
    <property type="match status" value="1"/>
</dbReference>
<dbReference type="EMBL" id="CABPRJ010000492">
    <property type="protein sequence ID" value="VVC29396.1"/>
    <property type="molecule type" value="Genomic_DNA"/>
</dbReference>
<evidence type="ECO:0000313" key="5">
    <source>
        <dbReference type="EMBL" id="VVC29396.1"/>
    </source>
</evidence>
<keyword evidence="6" id="KW-1185">Reference proteome</keyword>
<evidence type="ECO:0000256" key="3">
    <source>
        <dbReference type="PROSITE-ProRule" id="PRU00175"/>
    </source>
</evidence>
<dbReference type="AlphaFoldDB" id="A0A5E4MAY2"/>
<accession>A0A5E4MAY2</accession>
<gene>
    <name evidence="5" type="ORF">CINCED_3A018650</name>
</gene>
<keyword evidence="1 3" id="KW-0479">Metal-binding</keyword>